<accession>A0A8C4Q5A6</accession>
<dbReference type="OMA" id="MNIMPSF"/>
<feature type="transmembrane region" description="Helical" evidence="6">
    <location>
        <begin position="419"/>
        <end position="437"/>
    </location>
</feature>
<dbReference type="GeneTree" id="ENSGT00940000161233"/>
<keyword evidence="2 6" id="KW-0812">Transmembrane</keyword>
<organism evidence="8 9">
    <name type="scientific">Eptatretus burgeri</name>
    <name type="common">Inshore hagfish</name>
    <dbReference type="NCBI Taxonomy" id="7764"/>
    <lineage>
        <taxon>Eukaryota</taxon>
        <taxon>Metazoa</taxon>
        <taxon>Chordata</taxon>
        <taxon>Craniata</taxon>
        <taxon>Vertebrata</taxon>
        <taxon>Cyclostomata</taxon>
        <taxon>Myxini</taxon>
        <taxon>Myxiniformes</taxon>
        <taxon>Myxinidae</taxon>
        <taxon>Eptatretinae</taxon>
        <taxon>Eptatretus</taxon>
    </lineage>
</organism>
<evidence type="ECO:0000256" key="3">
    <source>
        <dbReference type="ARBA" id="ARBA00022989"/>
    </source>
</evidence>
<dbReference type="GO" id="GO:0015186">
    <property type="term" value="F:L-glutamine transmembrane transporter activity"/>
    <property type="evidence" value="ECO:0007669"/>
    <property type="project" value="TreeGrafter"/>
</dbReference>
<evidence type="ECO:0000256" key="2">
    <source>
        <dbReference type="ARBA" id="ARBA00022692"/>
    </source>
</evidence>
<feature type="transmembrane region" description="Helical" evidence="6">
    <location>
        <begin position="184"/>
        <end position="204"/>
    </location>
</feature>
<feature type="transmembrane region" description="Helical" evidence="6">
    <location>
        <begin position="477"/>
        <end position="499"/>
    </location>
</feature>
<feature type="transmembrane region" description="Helical" evidence="6">
    <location>
        <begin position="377"/>
        <end position="398"/>
    </location>
</feature>
<sequence length="508" mass="57030">MARDELELRPGLFTNDDDSRDEDTETLNTEKGTINSQYDELIETENENFLNGGMKKFEKHEGKASFGMSVFNLANAIMGSGVLGLAYAMANTGILLFIILLVGVTILSCYSIHLLLVTSDTAGTKSYEQLGYITGRRPVQLISAGAIIMQNIGAMSSYLFIIKYELPAVIQGFCSDDVIQQQPWFLTGDYLVILVSIGIILPLCCMKNIGYLGYTSTFSVCCMVFFEAVIIYKKFNIPCPLGDLIHHADSFNTSGSLSMAGNHRPPPATLYSDVHNHSTNHELEQSCIARYIIFNSQTAYAVPILAFSFVCHPEVLPIYTEISQPTRQRMQNVSNIAVFAMFIMYLLTAIFGYLTFYELVEAELLHTYMRTDPHGRLIQMVRCAVLIAVTLTVPIVLFPMRTSVEEIFFHNKRFSWIRHIAVAVCMLIFVILLVIYVPSIRDIFGFIGASAATLLIFILPAMFYLRIVKKPPRKHKLMAYIFIIAGFIFMISSMALIIADWVQHSGHH</sequence>
<feature type="domain" description="Amino acid transporter transmembrane" evidence="7">
    <location>
        <begin position="63"/>
        <end position="498"/>
    </location>
</feature>
<feature type="transmembrane region" description="Helical" evidence="6">
    <location>
        <begin position="64"/>
        <end position="88"/>
    </location>
</feature>
<feature type="compositionally biased region" description="Acidic residues" evidence="5">
    <location>
        <begin position="15"/>
        <end position="25"/>
    </location>
</feature>
<keyword evidence="3 6" id="KW-1133">Transmembrane helix</keyword>
<reference evidence="8" key="2">
    <citation type="submission" date="2025-09" db="UniProtKB">
        <authorList>
            <consortium name="Ensembl"/>
        </authorList>
    </citation>
    <scope>IDENTIFICATION</scope>
</reference>
<feature type="transmembrane region" description="Helical" evidence="6">
    <location>
        <begin position="94"/>
        <end position="118"/>
    </location>
</feature>
<comment type="subcellular location">
    <subcellularLocation>
        <location evidence="1">Membrane</location>
        <topology evidence="1">Multi-pass membrane protein</topology>
    </subcellularLocation>
</comment>
<evidence type="ECO:0000256" key="6">
    <source>
        <dbReference type="SAM" id="Phobius"/>
    </source>
</evidence>
<dbReference type="InterPro" id="IPR013057">
    <property type="entry name" value="AA_transpt_TM"/>
</dbReference>
<feature type="transmembrane region" description="Helical" evidence="6">
    <location>
        <begin position="139"/>
        <end position="164"/>
    </location>
</feature>
<dbReference type="Proteomes" id="UP000694388">
    <property type="component" value="Unplaced"/>
</dbReference>
<dbReference type="Ensembl" id="ENSEBUT00000010807.1">
    <property type="protein sequence ID" value="ENSEBUP00000010263.1"/>
    <property type="gene ID" value="ENSEBUG00000006594.1"/>
</dbReference>
<evidence type="ECO:0000313" key="9">
    <source>
        <dbReference type="Proteomes" id="UP000694388"/>
    </source>
</evidence>
<evidence type="ECO:0000256" key="5">
    <source>
        <dbReference type="SAM" id="MobiDB-lite"/>
    </source>
</evidence>
<evidence type="ECO:0000259" key="7">
    <source>
        <dbReference type="Pfam" id="PF01490"/>
    </source>
</evidence>
<feature type="transmembrane region" description="Helical" evidence="6">
    <location>
        <begin position="300"/>
        <end position="320"/>
    </location>
</feature>
<evidence type="ECO:0000313" key="8">
    <source>
        <dbReference type="Ensembl" id="ENSEBUP00000010263.1"/>
    </source>
</evidence>
<dbReference type="AlphaFoldDB" id="A0A8C4Q5A6"/>
<dbReference type="PANTHER" id="PTHR22950">
    <property type="entry name" value="AMINO ACID TRANSPORTER"/>
    <property type="match status" value="1"/>
</dbReference>
<evidence type="ECO:0000256" key="4">
    <source>
        <dbReference type="ARBA" id="ARBA00023136"/>
    </source>
</evidence>
<protein>
    <submittedName>
        <fullName evidence="8">Solute carrier family 38 member 5a</fullName>
    </submittedName>
</protein>
<feature type="region of interest" description="Disordered" evidence="5">
    <location>
        <begin position="1"/>
        <end position="26"/>
    </location>
</feature>
<dbReference type="Pfam" id="PF01490">
    <property type="entry name" value="Aa_trans"/>
    <property type="match status" value="1"/>
</dbReference>
<dbReference type="GO" id="GO:0005886">
    <property type="term" value="C:plasma membrane"/>
    <property type="evidence" value="ECO:0007669"/>
    <property type="project" value="TreeGrafter"/>
</dbReference>
<keyword evidence="4 6" id="KW-0472">Membrane</keyword>
<evidence type="ECO:0000256" key="1">
    <source>
        <dbReference type="ARBA" id="ARBA00004141"/>
    </source>
</evidence>
<dbReference type="PANTHER" id="PTHR22950:SF702">
    <property type="entry name" value="AMINO ACID TRANSPORTER PROTEIN"/>
    <property type="match status" value="1"/>
</dbReference>
<proteinExistence type="predicted"/>
<feature type="transmembrane region" description="Helical" evidence="6">
    <location>
        <begin position="443"/>
        <end position="465"/>
    </location>
</feature>
<feature type="transmembrane region" description="Helical" evidence="6">
    <location>
        <begin position="211"/>
        <end position="232"/>
    </location>
</feature>
<feature type="transmembrane region" description="Helical" evidence="6">
    <location>
        <begin position="332"/>
        <end position="357"/>
    </location>
</feature>
<name>A0A8C4Q5A6_EPTBU</name>
<keyword evidence="9" id="KW-1185">Reference proteome</keyword>
<reference evidence="8" key="1">
    <citation type="submission" date="2025-08" db="UniProtKB">
        <authorList>
            <consortium name="Ensembl"/>
        </authorList>
    </citation>
    <scope>IDENTIFICATION</scope>
</reference>